<dbReference type="AlphaFoldDB" id="A0A848G532"/>
<feature type="chain" id="PRO_5032779377" evidence="1">
    <location>
        <begin position="30"/>
        <end position="134"/>
    </location>
</feature>
<evidence type="ECO:0000256" key="1">
    <source>
        <dbReference type="SAM" id="SignalP"/>
    </source>
</evidence>
<keyword evidence="3" id="KW-1185">Reference proteome</keyword>
<gene>
    <name evidence="2" type="ORF">HHL15_11155</name>
</gene>
<evidence type="ECO:0000313" key="3">
    <source>
        <dbReference type="Proteomes" id="UP000580043"/>
    </source>
</evidence>
<reference evidence="2 3" key="1">
    <citation type="submission" date="2020-04" db="EMBL/GenBank/DDBJ databases">
        <title>Zoogloea sp. G-4-1-14 isolated from soil.</title>
        <authorList>
            <person name="Dahal R.H."/>
        </authorList>
    </citation>
    <scope>NUCLEOTIDE SEQUENCE [LARGE SCALE GENOMIC DNA]</scope>
    <source>
        <strain evidence="2 3">G-4-1-14</strain>
    </source>
</reference>
<evidence type="ECO:0000313" key="2">
    <source>
        <dbReference type="EMBL" id="NML26300.1"/>
    </source>
</evidence>
<dbReference type="Proteomes" id="UP000580043">
    <property type="component" value="Unassembled WGS sequence"/>
</dbReference>
<name>A0A848G532_9RHOO</name>
<dbReference type="EMBL" id="JABBGA010000007">
    <property type="protein sequence ID" value="NML26300.1"/>
    <property type="molecule type" value="Genomic_DNA"/>
</dbReference>
<proteinExistence type="predicted"/>
<feature type="signal peptide" evidence="1">
    <location>
        <begin position="1"/>
        <end position="29"/>
    </location>
</feature>
<sequence length="134" mass="13669">MRQPPSPLRSTLLVLGLLAGIALQAPAHAAGGLGQFTKGSIAPADISGGVIFGKNGEVIQLDAKGKPQHACIMSKAGSGKASKLPECQAGDKAVSRSAAPAENATGVPCEGYYIIWVGGYPVRIWYPSGCTPPQ</sequence>
<comment type="caution">
    <text evidence="2">The sequence shown here is derived from an EMBL/GenBank/DDBJ whole genome shotgun (WGS) entry which is preliminary data.</text>
</comment>
<organism evidence="2 3">
    <name type="scientific">Zoogloea dura</name>
    <dbReference type="NCBI Taxonomy" id="2728840"/>
    <lineage>
        <taxon>Bacteria</taxon>
        <taxon>Pseudomonadati</taxon>
        <taxon>Pseudomonadota</taxon>
        <taxon>Betaproteobacteria</taxon>
        <taxon>Rhodocyclales</taxon>
        <taxon>Zoogloeaceae</taxon>
        <taxon>Zoogloea</taxon>
    </lineage>
</organism>
<accession>A0A848G532</accession>
<protein>
    <submittedName>
        <fullName evidence="2">Uncharacterized protein</fullName>
    </submittedName>
</protein>
<dbReference type="RefSeq" id="WP_169145835.1">
    <property type="nucleotide sequence ID" value="NZ_JABBGA010000007.1"/>
</dbReference>
<keyword evidence="1" id="KW-0732">Signal</keyword>